<evidence type="ECO:0000256" key="5">
    <source>
        <dbReference type="ARBA" id="ARBA00022679"/>
    </source>
</evidence>
<dbReference type="EC" id="2.3.2.27" evidence="4"/>
<dbReference type="SUPFAM" id="SSF57850">
    <property type="entry name" value="RING/U-box"/>
    <property type="match status" value="1"/>
</dbReference>
<keyword evidence="9" id="KW-0833">Ubl conjugation pathway</keyword>
<evidence type="ECO:0000256" key="15">
    <source>
        <dbReference type="SAM" id="Phobius"/>
    </source>
</evidence>
<dbReference type="GO" id="GO:0016020">
    <property type="term" value="C:membrane"/>
    <property type="evidence" value="ECO:0007669"/>
    <property type="project" value="UniProtKB-SubCell"/>
</dbReference>
<accession>A0AAQ3RIK3</accession>
<dbReference type="InterPro" id="IPR013083">
    <property type="entry name" value="Znf_RING/FYVE/PHD"/>
</dbReference>
<evidence type="ECO:0000256" key="1">
    <source>
        <dbReference type="ARBA" id="ARBA00000900"/>
    </source>
</evidence>
<evidence type="ECO:0000256" key="10">
    <source>
        <dbReference type="ARBA" id="ARBA00022833"/>
    </source>
</evidence>
<evidence type="ECO:0000256" key="14">
    <source>
        <dbReference type="PROSITE-ProRule" id="PRU00175"/>
    </source>
</evidence>
<evidence type="ECO:0000256" key="11">
    <source>
        <dbReference type="ARBA" id="ARBA00022989"/>
    </source>
</evidence>
<dbReference type="EMBL" id="CP144691">
    <property type="protein sequence ID" value="WVY94003.1"/>
    <property type="molecule type" value="Genomic_DNA"/>
</dbReference>
<comment type="similarity">
    <text evidence="13">Belongs to the RING-type zinc finger family. ATL subfamily.</text>
</comment>
<keyword evidence="10" id="KW-0862">Zinc</keyword>
<evidence type="ECO:0000256" key="13">
    <source>
        <dbReference type="ARBA" id="ARBA00024209"/>
    </source>
</evidence>
<evidence type="ECO:0000256" key="12">
    <source>
        <dbReference type="ARBA" id="ARBA00023136"/>
    </source>
</evidence>
<evidence type="ECO:0000256" key="4">
    <source>
        <dbReference type="ARBA" id="ARBA00012483"/>
    </source>
</evidence>
<comment type="pathway">
    <text evidence="3">Protein modification; protein ubiquitination.</text>
</comment>
<dbReference type="Pfam" id="PF13639">
    <property type="entry name" value="zf-RING_2"/>
    <property type="match status" value="1"/>
</dbReference>
<evidence type="ECO:0000256" key="8">
    <source>
        <dbReference type="ARBA" id="ARBA00022771"/>
    </source>
</evidence>
<keyword evidence="12 15" id="KW-0472">Membrane</keyword>
<feature type="domain" description="RING-type" evidence="16">
    <location>
        <begin position="63"/>
        <end position="105"/>
    </location>
</feature>
<proteinExistence type="inferred from homology"/>
<evidence type="ECO:0000259" key="16">
    <source>
        <dbReference type="PROSITE" id="PS50089"/>
    </source>
</evidence>
<dbReference type="GO" id="GO:0061630">
    <property type="term" value="F:ubiquitin protein ligase activity"/>
    <property type="evidence" value="ECO:0007669"/>
    <property type="project" value="UniProtKB-EC"/>
</dbReference>
<evidence type="ECO:0000256" key="6">
    <source>
        <dbReference type="ARBA" id="ARBA00022692"/>
    </source>
</evidence>
<evidence type="ECO:0000256" key="9">
    <source>
        <dbReference type="ARBA" id="ARBA00022786"/>
    </source>
</evidence>
<protein>
    <recommendedName>
        <fullName evidence="4">RING-type E3 ubiquitin transferase</fullName>
        <ecNumber evidence="4">2.3.2.27</ecNumber>
    </recommendedName>
</protein>
<keyword evidence="6 15" id="KW-0812">Transmembrane</keyword>
<evidence type="ECO:0000256" key="2">
    <source>
        <dbReference type="ARBA" id="ARBA00004167"/>
    </source>
</evidence>
<keyword evidence="8 14" id="KW-0863">Zinc-finger</keyword>
<dbReference type="AlphaFoldDB" id="A0AAQ3RIK3"/>
<reference evidence="17 18" key="1">
    <citation type="journal article" date="2023" name="Life. Sci Alliance">
        <title>Evolutionary insights into 3D genome organization and epigenetic landscape of Vigna mungo.</title>
        <authorList>
            <person name="Junaid A."/>
            <person name="Singh B."/>
            <person name="Bhatia S."/>
        </authorList>
    </citation>
    <scope>NUCLEOTIDE SEQUENCE [LARGE SCALE GENOMIC DNA]</scope>
    <source>
        <strain evidence="17">Urdbean</strain>
    </source>
</reference>
<dbReference type="PROSITE" id="PS50089">
    <property type="entry name" value="ZF_RING_2"/>
    <property type="match status" value="1"/>
</dbReference>
<keyword evidence="5" id="KW-0808">Transferase</keyword>
<dbReference type="PANTHER" id="PTHR45768">
    <property type="entry name" value="E3 UBIQUITIN-PROTEIN LIGASE RNF13-LIKE"/>
    <property type="match status" value="1"/>
</dbReference>
<keyword evidence="11 15" id="KW-1133">Transmembrane helix</keyword>
<dbReference type="PANTHER" id="PTHR45768:SF35">
    <property type="entry name" value="RING-TYPE DOMAIN-CONTAINING PROTEIN"/>
    <property type="match status" value="1"/>
</dbReference>
<evidence type="ECO:0000313" key="17">
    <source>
        <dbReference type="EMBL" id="WVY94003.1"/>
    </source>
</evidence>
<evidence type="ECO:0000256" key="7">
    <source>
        <dbReference type="ARBA" id="ARBA00022723"/>
    </source>
</evidence>
<evidence type="ECO:0000256" key="3">
    <source>
        <dbReference type="ARBA" id="ARBA00004906"/>
    </source>
</evidence>
<comment type="catalytic activity">
    <reaction evidence="1">
        <text>S-ubiquitinyl-[E2 ubiquitin-conjugating enzyme]-L-cysteine + [acceptor protein]-L-lysine = [E2 ubiquitin-conjugating enzyme]-L-cysteine + N(6)-ubiquitinyl-[acceptor protein]-L-lysine.</text>
        <dbReference type="EC" id="2.3.2.27"/>
    </reaction>
</comment>
<keyword evidence="7" id="KW-0479">Metal-binding</keyword>
<dbReference type="SMART" id="SM00184">
    <property type="entry name" value="RING"/>
    <property type="match status" value="1"/>
</dbReference>
<dbReference type="GO" id="GO:0008270">
    <property type="term" value="F:zinc ion binding"/>
    <property type="evidence" value="ECO:0007669"/>
    <property type="project" value="UniProtKB-KW"/>
</dbReference>
<dbReference type="Gene3D" id="3.30.40.10">
    <property type="entry name" value="Zinc/RING finger domain, C3HC4 (zinc finger)"/>
    <property type="match status" value="1"/>
</dbReference>
<feature type="transmembrane region" description="Helical" evidence="15">
    <location>
        <begin position="12"/>
        <end position="36"/>
    </location>
</feature>
<dbReference type="Proteomes" id="UP001374535">
    <property type="component" value="Chromosome 10"/>
</dbReference>
<evidence type="ECO:0000313" key="18">
    <source>
        <dbReference type="Proteomes" id="UP001374535"/>
    </source>
</evidence>
<name>A0AAQ3RIK3_VIGMU</name>
<organism evidence="17 18">
    <name type="scientific">Vigna mungo</name>
    <name type="common">Black gram</name>
    <name type="synonym">Phaseolus mungo</name>
    <dbReference type="NCBI Taxonomy" id="3915"/>
    <lineage>
        <taxon>Eukaryota</taxon>
        <taxon>Viridiplantae</taxon>
        <taxon>Streptophyta</taxon>
        <taxon>Embryophyta</taxon>
        <taxon>Tracheophyta</taxon>
        <taxon>Spermatophyta</taxon>
        <taxon>Magnoliopsida</taxon>
        <taxon>eudicotyledons</taxon>
        <taxon>Gunneridae</taxon>
        <taxon>Pentapetalae</taxon>
        <taxon>rosids</taxon>
        <taxon>fabids</taxon>
        <taxon>Fabales</taxon>
        <taxon>Fabaceae</taxon>
        <taxon>Papilionoideae</taxon>
        <taxon>50 kb inversion clade</taxon>
        <taxon>NPAAA clade</taxon>
        <taxon>indigoferoid/millettioid clade</taxon>
        <taxon>Phaseoleae</taxon>
        <taxon>Vigna</taxon>
    </lineage>
</organism>
<comment type="subcellular location">
    <subcellularLocation>
        <location evidence="2">Membrane</location>
        <topology evidence="2">Single-pass membrane protein</topology>
    </subcellularLocation>
</comment>
<keyword evidence="18" id="KW-1185">Reference proteome</keyword>
<dbReference type="InterPro" id="IPR001841">
    <property type="entry name" value="Znf_RING"/>
</dbReference>
<sequence>MMEVLFYMVMYWAGIFIPMLLCSCLYVIVSHIGFILTPLLRAKPVSNSGLSITVKGVLMGFKCAICLDGIATDQLARLVPCCNHAFHVECADTWLSKHPTCPLCRAKLDPILLFS</sequence>
<gene>
    <name evidence="17" type="ORF">V8G54_033091</name>
</gene>